<evidence type="ECO:0008006" key="3">
    <source>
        <dbReference type="Google" id="ProtNLM"/>
    </source>
</evidence>
<dbReference type="Proteomes" id="UP000027982">
    <property type="component" value="Chromosome"/>
</dbReference>
<gene>
    <name evidence="1" type="ORF">OP10G_1563</name>
</gene>
<sequence>MTTGHRMRRTGLRVAMGAGLLASLAGVYAFRSLTARPGEGALRFVPADALAVVSIDLSPSASQTVAFKKIDDALARNGFDGMVEKSLIDIFDGGTPGADALRPLTTRSGAVALLPGADGTMKQAKGLALLAVTDGAAAQAALDKFGAVQYYKGAKCYKFKNGKSSYMLEGDTLLVGENPASLYRARQVISGAAPAITADAQFNGARTHVADDANIKLFVSPKLMSSPEMQQASGMMRDWMAVGVAIRDGGIGVSYASLVDLTKQPALAQMGQIPGIRSDLFKVLPAGAYGATVLSQPATYFESVEGKLREDKNVQKEMSEMEESLQKETGMDFRKDVLPAFKGNAVVAAYPASTGAAAGADLLIVLDDSNGADPANATERFRNWVERQMEKEGKQQGPLWTDRQAEGAHFFRISDKVEADLRKSMGEGMDANQINKSALVDSKTVAWAVVGRAVLASTNQQLLDRAVQSYQHGVGGLETDPKFGPIEKDLVDGSQQIMMFSLSRIAEGVKNTVNTSKMDKDGRGIFESVLDAFANLDQPLTIKGKMQSDGRASGGMFIPLDYDKLLDFAGKMKNKK</sequence>
<protein>
    <recommendedName>
        <fullName evidence="3">DUF3352 domain-containing protein</fullName>
    </recommendedName>
</protein>
<proteinExistence type="predicted"/>
<reference evidence="1 2" key="1">
    <citation type="journal article" date="2014" name="PLoS ONE">
        <title>The first complete genome sequence of the class fimbriimonadia in the phylum armatimonadetes.</title>
        <authorList>
            <person name="Hu Z.Y."/>
            <person name="Wang Y.Z."/>
            <person name="Im W.T."/>
            <person name="Wang S.Y."/>
            <person name="Zhao G.P."/>
            <person name="Zheng H.J."/>
            <person name="Quan Z.X."/>
        </authorList>
    </citation>
    <scope>NUCLEOTIDE SEQUENCE [LARGE SCALE GENOMIC DNA]</scope>
    <source>
        <strain evidence="1">Gsoil 348</strain>
    </source>
</reference>
<dbReference type="AlphaFoldDB" id="A0A068NN98"/>
<evidence type="ECO:0000313" key="1">
    <source>
        <dbReference type="EMBL" id="AIE84931.1"/>
    </source>
</evidence>
<dbReference type="RefSeq" id="WP_158409173.1">
    <property type="nucleotide sequence ID" value="NZ_CP007139.1"/>
</dbReference>
<dbReference type="HOGENOM" id="CLU_473084_0_0_0"/>
<dbReference type="EMBL" id="CP007139">
    <property type="protein sequence ID" value="AIE84931.1"/>
    <property type="molecule type" value="Genomic_DNA"/>
</dbReference>
<dbReference type="KEGG" id="fgi:OP10G_1563"/>
<accession>A0A068NN98</accession>
<dbReference type="InterPro" id="IPR021787">
    <property type="entry name" value="DUF3352"/>
</dbReference>
<organism evidence="1 2">
    <name type="scientific">Fimbriimonas ginsengisoli Gsoil 348</name>
    <dbReference type="NCBI Taxonomy" id="661478"/>
    <lineage>
        <taxon>Bacteria</taxon>
        <taxon>Bacillati</taxon>
        <taxon>Armatimonadota</taxon>
        <taxon>Fimbriimonadia</taxon>
        <taxon>Fimbriimonadales</taxon>
        <taxon>Fimbriimonadaceae</taxon>
        <taxon>Fimbriimonas</taxon>
    </lineage>
</organism>
<name>A0A068NN98_FIMGI</name>
<dbReference type="Pfam" id="PF11832">
    <property type="entry name" value="DUF3352"/>
    <property type="match status" value="1"/>
</dbReference>
<evidence type="ECO:0000313" key="2">
    <source>
        <dbReference type="Proteomes" id="UP000027982"/>
    </source>
</evidence>
<keyword evidence="2" id="KW-1185">Reference proteome</keyword>